<dbReference type="PANTHER" id="PTHR42759">
    <property type="entry name" value="MOXR FAMILY PROTEIN"/>
    <property type="match status" value="1"/>
</dbReference>
<keyword evidence="2" id="KW-0067">ATP-binding</keyword>
<evidence type="ECO:0000313" key="5">
    <source>
        <dbReference type="EMBL" id="QDU75887.1"/>
    </source>
</evidence>
<dbReference type="EMBL" id="CP036289">
    <property type="protein sequence ID" value="QDU75887.1"/>
    <property type="molecule type" value="Genomic_DNA"/>
</dbReference>
<reference evidence="6" key="1">
    <citation type="submission" date="2019-02" db="EMBL/GenBank/DDBJ databases">
        <title>Deep-cultivation of Planctomycetes and their phenomic and genomic characterization uncovers novel biology.</title>
        <authorList>
            <person name="Wiegand S."/>
            <person name="Jogler M."/>
            <person name="Boedeker C."/>
            <person name="Pinto D."/>
            <person name="Vollmers J."/>
            <person name="Rivas-Marin E."/>
            <person name="Kohn T."/>
            <person name="Peeters S.H."/>
            <person name="Heuer A."/>
            <person name="Rast P."/>
            <person name="Oberbeckmann S."/>
            <person name="Bunk B."/>
            <person name="Jeske O."/>
            <person name="Meyerdierks A."/>
            <person name="Storesund J.E."/>
            <person name="Kallscheuer N."/>
            <person name="Luecker S."/>
            <person name="Lage O.M."/>
            <person name="Pohl T."/>
            <person name="Merkel B.J."/>
            <person name="Hornburger P."/>
            <person name="Mueller R.-W."/>
            <person name="Bruemmer F."/>
            <person name="Labrenz M."/>
            <person name="Spormann A.M."/>
            <person name="Op den Camp H."/>
            <person name="Overmann J."/>
            <person name="Amann R."/>
            <person name="Jetten M.S.M."/>
            <person name="Mascher T."/>
            <person name="Medema M.H."/>
            <person name="Devos D.P."/>
            <person name="Kaster A.-K."/>
            <person name="Ovreas L."/>
            <person name="Rohde M."/>
            <person name="Galperin M.Y."/>
            <person name="Jogler C."/>
        </authorList>
    </citation>
    <scope>NUCLEOTIDE SEQUENCE [LARGE SCALE GENOMIC DNA]</scope>
    <source>
        <strain evidence="6">Pan97</strain>
    </source>
</reference>
<dbReference type="InterPro" id="IPR041628">
    <property type="entry name" value="ChlI/MoxR_AAA_lid"/>
</dbReference>
<name>A0A518C9H9_9BACT</name>
<dbReference type="EC" id="3.6.4.12" evidence="5"/>
<dbReference type="InterPro" id="IPR050764">
    <property type="entry name" value="CbbQ/NirQ/NorQ/GpvN"/>
</dbReference>
<keyword evidence="6" id="KW-1185">Reference proteome</keyword>
<dbReference type="Gene3D" id="3.40.50.300">
    <property type="entry name" value="P-loop containing nucleotide triphosphate hydrolases"/>
    <property type="match status" value="1"/>
</dbReference>
<evidence type="ECO:0000313" key="6">
    <source>
        <dbReference type="Proteomes" id="UP000318626"/>
    </source>
</evidence>
<keyword evidence="5" id="KW-0347">Helicase</keyword>
<dbReference type="SMART" id="SM00382">
    <property type="entry name" value="AAA"/>
    <property type="match status" value="1"/>
</dbReference>
<protein>
    <submittedName>
        <fullName evidence="5">Holliday junction ATP-dependent DNA helicase RuvB</fullName>
        <ecNumber evidence="5">3.6.4.12</ecNumber>
    </submittedName>
</protein>
<dbReference type="AlphaFoldDB" id="A0A518C9H9"/>
<dbReference type="PANTHER" id="PTHR42759:SF5">
    <property type="entry name" value="METHANOL DEHYDROGENASE REGULATOR"/>
    <property type="match status" value="1"/>
</dbReference>
<evidence type="ECO:0000259" key="4">
    <source>
        <dbReference type="SMART" id="SM00382"/>
    </source>
</evidence>
<dbReference type="Pfam" id="PF07726">
    <property type="entry name" value="AAA_3"/>
    <property type="match status" value="1"/>
</dbReference>
<organism evidence="5 6">
    <name type="scientific">Bremerella volcania</name>
    <dbReference type="NCBI Taxonomy" id="2527984"/>
    <lineage>
        <taxon>Bacteria</taxon>
        <taxon>Pseudomonadati</taxon>
        <taxon>Planctomycetota</taxon>
        <taxon>Planctomycetia</taxon>
        <taxon>Pirellulales</taxon>
        <taxon>Pirellulaceae</taxon>
        <taxon>Bremerella</taxon>
    </lineage>
</organism>
<dbReference type="FunFam" id="3.40.50.300:FF:000640">
    <property type="entry name" value="MoxR family ATPase"/>
    <property type="match status" value="1"/>
</dbReference>
<dbReference type="InterPro" id="IPR003593">
    <property type="entry name" value="AAA+_ATPase"/>
</dbReference>
<dbReference type="InterPro" id="IPR027417">
    <property type="entry name" value="P-loop_NTPase"/>
</dbReference>
<dbReference type="GO" id="GO:0003678">
    <property type="term" value="F:DNA helicase activity"/>
    <property type="evidence" value="ECO:0007669"/>
    <property type="project" value="UniProtKB-EC"/>
</dbReference>
<dbReference type="Pfam" id="PF17863">
    <property type="entry name" value="AAA_lid_2"/>
    <property type="match status" value="1"/>
</dbReference>
<dbReference type="InterPro" id="IPR011703">
    <property type="entry name" value="ATPase_AAA-3"/>
</dbReference>
<sequence length="326" mass="36517">MKTVSENDLQVLAPEGECEFQPMIDGIRQALNQTLKGKQDVVEKVIACVLARGHILLEDLPGLGKTTLAKALSTAIGGDFARVQCTPDLMPSDVTGFNMFNQKTREFEFVPGPVFSDVLLADEINRATPRTQSSLFEAMAERQVTIDKHCHRLSESFFVIATQNPVDSHGAYPLPEAQLDRFAMRLSIGYPGKDNEIEMLASNIHRGDRERPEIETVLTPRQLQQLQNHVSQVHIENNLLRYMVELAEFTRNRSEVTLGVSPRGLLTLQRVAQAWAHLHGRDYVTPDDIQEMAHPVLNVRLSGEFDDSAELIEEMLRTVPVPVTRG</sequence>
<dbReference type="PIRSF" id="PIRSF002849">
    <property type="entry name" value="AAA_ATPase_chaperone_MoxR_prd"/>
    <property type="match status" value="1"/>
</dbReference>
<comment type="similarity">
    <text evidence="3">Belongs to the MoxR family.</text>
</comment>
<evidence type="ECO:0000256" key="3">
    <source>
        <dbReference type="ARBA" id="ARBA00061607"/>
    </source>
</evidence>
<proteinExistence type="inferred from homology"/>
<feature type="domain" description="AAA+ ATPase" evidence="4">
    <location>
        <begin position="51"/>
        <end position="192"/>
    </location>
</feature>
<dbReference type="Gene3D" id="1.10.8.80">
    <property type="entry name" value="Magnesium chelatase subunit I, C-Terminal domain"/>
    <property type="match status" value="1"/>
</dbReference>
<gene>
    <name evidence="5" type="primary">ruvB_3</name>
    <name evidence="5" type="ORF">Pan97_29290</name>
</gene>
<dbReference type="GO" id="GO:0016887">
    <property type="term" value="F:ATP hydrolysis activity"/>
    <property type="evidence" value="ECO:0007669"/>
    <property type="project" value="InterPro"/>
</dbReference>
<evidence type="ECO:0000256" key="1">
    <source>
        <dbReference type="ARBA" id="ARBA00022741"/>
    </source>
</evidence>
<evidence type="ECO:0000256" key="2">
    <source>
        <dbReference type="ARBA" id="ARBA00022840"/>
    </source>
</evidence>
<dbReference type="Proteomes" id="UP000318626">
    <property type="component" value="Chromosome"/>
</dbReference>
<dbReference type="KEGG" id="bvo:Pan97_29290"/>
<dbReference type="GO" id="GO:0005524">
    <property type="term" value="F:ATP binding"/>
    <property type="evidence" value="ECO:0007669"/>
    <property type="project" value="UniProtKB-KW"/>
</dbReference>
<keyword evidence="1" id="KW-0547">Nucleotide-binding</keyword>
<dbReference type="SUPFAM" id="SSF52540">
    <property type="entry name" value="P-loop containing nucleoside triphosphate hydrolases"/>
    <property type="match status" value="1"/>
</dbReference>
<accession>A0A518C9H9</accession>
<keyword evidence="5" id="KW-0378">Hydrolase</keyword>